<comment type="similarity">
    <text evidence="1">Belongs to the ATP-dependent AMP-binding enzyme family.</text>
</comment>
<dbReference type="NCBIfam" id="TIGR02316">
    <property type="entry name" value="propion_prpE"/>
    <property type="match status" value="1"/>
</dbReference>
<sequence length="630" mass="68901">MRYEDLYQRSIDDPEGFWAEQAGAIDWKTSPQRILDYRDPPFRRWFSGGTTNLCHNAIDRHLDARGDQLALVAISTETGITREISYRELFDEVNVFAAVLKSLDVGRGDRVVIYMPNMAEAVFAMLACARIGAVHSVVFGGFASHNLALRIDDARPKLLICADAGMRGGKVIPYKPLVDAACTKSKHPPPHVLIVSRGLDPDAARVSGRDVEYADLHARHQGAEVEVEWLESNEPSYLLYTSGTTGKPKGVQRDVGGYAVALALSMWSIYDIGAGQVMFSTSDVGWAVGHSYNVYGPLIAGATSILYEGLPTSPDPGIWWAICEKYGVRTMFSSPTGIRVLKKQDASWLRKHDLSKLQWLFLAGEPLDEPTAHWITDGIGKTIIDNYWQTETGWPVLSLMPGLDMKPVKFGSPGLPVPGYRLRVIDDVTGADVAAGEKGVLVIEPPLPPGCLTTVWGDDARFMQSYFSHFRELLYSSLDWAIRDEDGYTFILGRTDDVINVAGHRLGTREIEESCSTHPGVAEAAVIGVKDALKGQVPVVFATLKQADADAATEAEAMRARVVEQLGAVARPARVYVVNALPKTRSGKLLRRSLQALAEQRDPGDLSTLDDPAALEEVRRALERGADSGG</sequence>
<dbReference type="Proteomes" id="UP001430796">
    <property type="component" value="Unassembled WGS sequence"/>
</dbReference>
<evidence type="ECO:0000256" key="1">
    <source>
        <dbReference type="ARBA" id="ARBA00006432"/>
    </source>
</evidence>
<dbReference type="EC" id="6.2.1.17" evidence="6"/>
<dbReference type="InterPro" id="IPR000873">
    <property type="entry name" value="AMP-dep_synth/lig_dom"/>
</dbReference>
<evidence type="ECO:0000313" key="7">
    <source>
        <dbReference type="Proteomes" id="UP001430796"/>
    </source>
</evidence>
<protein>
    <submittedName>
        <fullName evidence="6">Propionate--CoA ligase</fullName>
        <ecNumber evidence="6">6.2.1.17</ecNumber>
    </submittedName>
</protein>
<dbReference type="InterPro" id="IPR012694">
    <property type="entry name" value="Propion_PrpE"/>
</dbReference>
<dbReference type="PANTHER" id="PTHR43347">
    <property type="entry name" value="ACYL-COA SYNTHETASE"/>
    <property type="match status" value="1"/>
</dbReference>
<dbReference type="SUPFAM" id="SSF56801">
    <property type="entry name" value="Acetyl-CoA synthetase-like"/>
    <property type="match status" value="1"/>
</dbReference>
<evidence type="ECO:0000313" key="5">
    <source>
        <dbReference type="EMBL" id="MCF7221815.1"/>
    </source>
</evidence>
<dbReference type="EMBL" id="JAKJPO010000010">
    <property type="protein sequence ID" value="MCF7222966.1"/>
    <property type="molecule type" value="Genomic_DNA"/>
</dbReference>
<dbReference type="EMBL" id="JAKJPO010000004">
    <property type="protein sequence ID" value="MCF7221815.1"/>
    <property type="molecule type" value="Genomic_DNA"/>
</dbReference>
<evidence type="ECO:0000259" key="3">
    <source>
        <dbReference type="Pfam" id="PF13193"/>
    </source>
</evidence>
<reference evidence="6" key="1">
    <citation type="submission" date="2022-01" db="EMBL/GenBank/DDBJ databases">
        <title>Lysobacter chinensis sp. nov., a bacterium isolated from cow dung compost.</title>
        <authorList>
            <person name="Liu Y."/>
        </authorList>
    </citation>
    <scope>NUCLEOTIDE SEQUENCE</scope>
    <source>
        <strain evidence="6">TLK-CK17</strain>
    </source>
</reference>
<keyword evidence="7" id="KW-1185">Reference proteome</keyword>
<keyword evidence="6" id="KW-0436">Ligase</keyword>
<feature type="domain" description="AMP-binding enzyme C-terminal" evidence="3">
    <location>
        <begin position="510"/>
        <end position="588"/>
    </location>
</feature>
<dbReference type="Pfam" id="PF00501">
    <property type="entry name" value="AMP-binding"/>
    <property type="match status" value="1"/>
</dbReference>
<comment type="caution">
    <text evidence="6">The sequence shown here is derived from an EMBL/GenBank/DDBJ whole genome shotgun (WGS) entry which is preliminary data.</text>
</comment>
<organism evidence="6 7">
    <name type="scientific">Marilutibacter chinensis</name>
    <dbReference type="NCBI Taxonomy" id="2912247"/>
    <lineage>
        <taxon>Bacteria</taxon>
        <taxon>Pseudomonadati</taxon>
        <taxon>Pseudomonadota</taxon>
        <taxon>Gammaproteobacteria</taxon>
        <taxon>Lysobacterales</taxon>
        <taxon>Lysobacteraceae</taxon>
        <taxon>Marilutibacter</taxon>
    </lineage>
</organism>
<dbReference type="InterPro" id="IPR045851">
    <property type="entry name" value="AMP-bd_C_sf"/>
</dbReference>
<proteinExistence type="inferred from homology"/>
<dbReference type="Gene3D" id="3.40.50.12780">
    <property type="entry name" value="N-terminal domain of ligase-like"/>
    <property type="match status" value="1"/>
</dbReference>
<dbReference type="Pfam" id="PF16177">
    <property type="entry name" value="ACAS_N"/>
    <property type="match status" value="1"/>
</dbReference>
<dbReference type="InterPro" id="IPR020845">
    <property type="entry name" value="AMP-binding_CS"/>
</dbReference>
<feature type="domain" description="Acetyl-coenzyme A synthetase N-terminal" evidence="4">
    <location>
        <begin position="3"/>
        <end position="57"/>
    </location>
</feature>
<evidence type="ECO:0000259" key="2">
    <source>
        <dbReference type="Pfam" id="PF00501"/>
    </source>
</evidence>
<evidence type="ECO:0000313" key="6">
    <source>
        <dbReference type="EMBL" id="MCF7222966.1"/>
    </source>
</evidence>
<dbReference type="InterPro" id="IPR032387">
    <property type="entry name" value="ACAS_N"/>
</dbReference>
<gene>
    <name evidence="6" type="primary">prpE</name>
    <name evidence="5" type="ORF">L3V18_08450</name>
    <name evidence="6" type="ORF">L3V18_14400</name>
</gene>
<dbReference type="Gene3D" id="3.30.300.30">
    <property type="match status" value="1"/>
</dbReference>
<dbReference type="Pfam" id="PF13193">
    <property type="entry name" value="AMP-binding_C"/>
    <property type="match status" value="1"/>
</dbReference>
<dbReference type="NCBIfam" id="NF001208">
    <property type="entry name" value="PRK00174.1"/>
    <property type="match status" value="1"/>
</dbReference>
<feature type="domain" description="AMP-dependent synthetase/ligase" evidence="2">
    <location>
        <begin position="60"/>
        <end position="444"/>
    </location>
</feature>
<dbReference type="PROSITE" id="PS00455">
    <property type="entry name" value="AMP_BINDING"/>
    <property type="match status" value="1"/>
</dbReference>
<dbReference type="GO" id="GO:0050218">
    <property type="term" value="F:propionate-CoA ligase activity"/>
    <property type="evidence" value="ECO:0007669"/>
    <property type="project" value="UniProtKB-EC"/>
</dbReference>
<reference evidence="6" key="2">
    <citation type="submission" date="2022-01" db="EMBL/GenBank/DDBJ databases">
        <authorList>
            <person name="Zhou L.Y."/>
        </authorList>
    </citation>
    <scope>NUCLEOTIDE SEQUENCE</scope>
    <source>
        <strain evidence="6">TLK-CK17</strain>
    </source>
</reference>
<evidence type="ECO:0000259" key="4">
    <source>
        <dbReference type="Pfam" id="PF16177"/>
    </source>
</evidence>
<dbReference type="RefSeq" id="WP_237054259.1">
    <property type="nucleotide sequence ID" value="NZ_JAKJPO010000004.1"/>
</dbReference>
<name>A0ABS9HVQ7_9GAMM</name>
<dbReference type="InterPro" id="IPR042099">
    <property type="entry name" value="ANL_N_sf"/>
</dbReference>
<accession>A0ABS9HVQ7</accession>
<dbReference type="InterPro" id="IPR025110">
    <property type="entry name" value="AMP-bd_C"/>
</dbReference>
<dbReference type="NCBIfam" id="NF007815">
    <property type="entry name" value="PRK10524.1"/>
    <property type="match status" value="1"/>
</dbReference>
<dbReference type="PANTHER" id="PTHR43347:SF3">
    <property type="entry name" value="ACYL-COA SYNTHETASE SHORT-CHAIN FAMILY MEMBER 3, MITOCHONDRIAL"/>
    <property type="match status" value="1"/>
</dbReference>